<name>A0A645C957_9ZZZZ</name>
<evidence type="ECO:0000313" key="2">
    <source>
        <dbReference type="EMBL" id="MPM71874.1"/>
    </source>
</evidence>
<keyword evidence="1" id="KW-0472">Membrane</keyword>
<proteinExistence type="predicted"/>
<feature type="transmembrane region" description="Helical" evidence="1">
    <location>
        <begin position="6"/>
        <end position="24"/>
    </location>
</feature>
<evidence type="ECO:0000256" key="1">
    <source>
        <dbReference type="SAM" id="Phobius"/>
    </source>
</evidence>
<organism evidence="2">
    <name type="scientific">bioreactor metagenome</name>
    <dbReference type="NCBI Taxonomy" id="1076179"/>
    <lineage>
        <taxon>unclassified sequences</taxon>
        <taxon>metagenomes</taxon>
        <taxon>ecological metagenomes</taxon>
    </lineage>
</organism>
<keyword evidence="1" id="KW-0812">Transmembrane</keyword>
<protein>
    <submittedName>
        <fullName evidence="2">Uncharacterized protein</fullName>
    </submittedName>
</protein>
<dbReference type="EMBL" id="VSSQ01024387">
    <property type="protein sequence ID" value="MPM71874.1"/>
    <property type="molecule type" value="Genomic_DNA"/>
</dbReference>
<gene>
    <name evidence="2" type="ORF">SDC9_118845</name>
</gene>
<keyword evidence="1" id="KW-1133">Transmembrane helix</keyword>
<comment type="caution">
    <text evidence="2">The sequence shown here is derived from an EMBL/GenBank/DDBJ whole genome shotgun (WGS) entry which is preliminary data.</text>
</comment>
<reference evidence="2" key="1">
    <citation type="submission" date="2019-08" db="EMBL/GenBank/DDBJ databases">
        <authorList>
            <person name="Kucharzyk K."/>
            <person name="Murdoch R.W."/>
            <person name="Higgins S."/>
            <person name="Loffler F."/>
        </authorList>
    </citation>
    <scope>NUCLEOTIDE SEQUENCE</scope>
</reference>
<dbReference type="AlphaFoldDB" id="A0A645C957"/>
<accession>A0A645C957</accession>
<sequence>MKTSVIYLIATILIGLISFWIKYLDYAKNYSSSWQYGYQQTVDFIKQNYSEYDQIIFTKKYGEAHEFVLFYWPWDPSSYQKDPNLNWDYHATWYWVNAFDKFKFINDWEIQEKTKTVSSKTLLITSPNNYNKDNSHLIKTINFLNGQSTFDILEINENKK</sequence>